<sequence length="77" mass="8963">MQLNNLSLNKERRNAFKPVIDYIICNNCTTCIDLCKYKAIYIDSVDGYVKMDYAKCKECGICVKVCPYGAIKYYRKK</sequence>
<dbReference type="PANTHER" id="PTHR43687:SF1">
    <property type="entry name" value="FERREDOXIN III"/>
    <property type="match status" value="1"/>
</dbReference>
<dbReference type="GO" id="GO:0046872">
    <property type="term" value="F:metal ion binding"/>
    <property type="evidence" value="ECO:0007669"/>
    <property type="project" value="UniProtKB-KW"/>
</dbReference>
<dbReference type="EMBL" id="DTBZ01000129">
    <property type="protein sequence ID" value="HGQ18667.1"/>
    <property type="molecule type" value="Genomic_DNA"/>
</dbReference>
<dbReference type="PROSITE" id="PS51379">
    <property type="entry name" value="4FE4S_FER_2"/>
    <property type="match status" value="2"/>
</dbReference>
<dbReference type="InterPro" id="IPR017900">
    <property type="entry name" value="4Fe4S_Fe_S_CS"/>
</dbReference>
<evidence type="ECO:0000256" key="4">
    <source>
        <dbReference type="ARBA" id="ARBA00023014"/>
    </source>
</evidence>
<evidence type="ECO:0000256" key="1">
    <source>
        <dbReference type="ARBA" id="ARBA00022485"/>
    </source>
</evidence>
<dbReference type="SUPFAM" id="SSF54862">
    <property type="entry name" value="4Fe-4S ferredoxins"/>
    <property type="match status" value="1"/>
</dbReference>
<organism evidence="7">
    <name type="scientific">Ignisphaera aggregans</name>
    <dbReference type="NCBI Taxonomy" id="334771"/>
    <lineage>
        <taxon>Archaea</taxon>
        <taxon>Thermoproteota</taxon>
        <taxon>Thermoprotei</taxon>
        <taxon>Desulfurococcales</taxon>
        <taxon>Desulfurococcaceae</taxon>
        <taxon>Ignisphaera</taxon>
    </lineage>
</organism>
<keyword evidence="3" id="KW-0408">Iron</keyword>
<proteinExistence type="predicted"/>
<dbReference type="AlphaFoldDB" id="A0A7J3JSJ1"/>
<gene>
    <name evidence="6" type="ORF">ENT87_03290</name>
    <name evidence="7" type="ORF">ENU30_06830</name>
</gene>
<evidence type="ECO:0000313" key="7">
    <source>
        <dbReference type="EMBL" id="HGQ18667.1"/>
    </source>
</evidence>
<dbReference type="InterPro" id="IPR050572">
    <property type="entry name" value="Fe-S_Ferredoxin"/>
</dbReference>
<evidence type="ECO:0000259" key="5">
    <source>
        <dbReference type="PROSITE" id="PS51379"/>
    </source>
</evidence>
<reference evidence="7" key="1">
    <citation type="journal article" date="2020" name="mSystems">
        <title>Genome- and Community-Level Interaction Insights into Carbon Utilization and Element Cycling Functions of Hydrothermarchaeota in Hydrothermal Sediment.</title>
        <authorList>
            <person name="Zhou Z."/>
            <person name="Liu Y."/>
            <person name="Xu W."/>
            <person name="Pan J."/>
            <person name="Luo Z.H."/>
            <person name="Li M."/>
        </authorList>
    </citation>
    <scope>NUCLEOTIDE SEQUENCE [LARGE SCALE GENOMIC DNA]</scope>
    <source>
        <strain evidence="6">SpSt-618</strain>
        <strain evidence="7">SpSt-657</strain>
    </source>
</reference>
<evidence type="ECO:0000256" key="2">
    <source>
        <dbReference type="ARBA" id="ARBA00022723"/>
    </source>
</evidence>
<accession>A0A7J3JSJ1</accession>
<dbReference type="Pfam" id="PF12838">
    <property type="entry name" value="Fer4_7"/>
    <property type="match status" value="1"/>
</dbReference>
<dbReference type="GO" id="GO:0016491">
    <property type="term" value="F:oxidoreductase activity"/>
    <property type="evidence" value="ECO:0007669"/>
    <property type="project" value="UniProtKB-ARBA"/>
</dbReference>
<dbReference type="EMBL" id="DTAI01000092">
    <property type="protein sequence ID" value="HGN36558.1"/>
    <property type="molecule type" value="Genomic_DNA"/>
</dbReference>
<dbReference type="PROSITE" id="PS00198">
    <property type="entry name" value="4FE4S_FER_1"/>
    <property type="match status" value="1"/>
</dbReference>
<feature type="domain" description="4Fe-4S ferredoxin-type" evidence="5">
    <location>
        <begin position="16"/>
        <end position="45"/>
    </location>
</feature>
<keyword evidence="2" id="KW-0479">Metal-binding</keyword>
<name>A0A7J3JSJ1_9CREN</name>
<dbReference type="PANTHER" id="PTHR43687">
    <property type="entry name" value="ADENYLYLSULFATE REDUCTASE, BETA SUBUNIT"/>
    <property type="match status" value="1"/>
</dbReference>
<evidence type="ECO:0000313" key="6">
    <source>
        <dbReference type="EMBL" id="HGN36558.1"/>
    </source>
</evidence>
<dbReference type="Gene3D" id="3.30.70.20">
    <property type="match status" value="1"/>
</dbReference>
<keyword evidence="1" id="KW-0004">4Fe-4S</keyword>
<keyword evidence="4" id="KW-0411">Iron-sulfur</keyword>
<dbReference type="InterPro" id="IPR017896">
    <property type="entry name" value="4Fe4S_Fe-S-bd"/>
</dbReference>
<dbReference type="GO" id="GO:0051539">
    <property type="term" value="F:4 iron, 4 sulfur cluster binding"/>
    <property type="evidence" value="ECO:0007669"/>
    <property type="project" value="UniProtKB-KW"/>
</dbReference>
<feature type="domain" description="4Fe-4S ferredoxin-type" evidence="5">
    <location>
        <begin position="47"/>
        <end position="76"/>
    </location>
</feature>
<evidence type="ECO:0000256" key="3">
    <source>
        <dbReference type="ARBA" id="ARBA00023004"/>
    </source>
</evidence>
<comment type="caution">
    <text evidence="7">The sequence shown here is derived from an EMBL/GenBank/DDBJ whole genome shotgun (WGS) entry which is preliminary data.</text>
</comment>
<protein>
    <submittedName>
        <fullName evidence="7">4Fe-4S dicluster domain-containing protein</fullName>
    </submittedName>
</protein>